<reference evidence="1" key="1">
    <citation type="submission" date="2015-05" db="EMBL/GenBank/DDBJ databases">
        <title>Permanent draft genome of Rhodopirellula islandicus K833.</title>
        <authorList>
            <person name="Kizina J."/>
            <person name="Richter M."/>
            <person name="Glockner F.O."/>
            <person name="Harder J."/>
        </authorList>
    </citation>
    <scope>NUCLEOTIDE SEQUENCE [LARGE SCALE GENOMIC DNA]</scope>
    <source>
        <strain evidence="1">K833</strain>
    </source>
</reference>
<name>A0A0J1B5C3_RHOIS</name>
<comment type="caution">
    <text evidence="1">The sequence shown here is derived from an EMBL/GenBank/DDBJ whole genome shotgun (WGS) entry which is preliminary data.</text>
</comment>
<dbReference type="PATRIC" id="fig|595434.4.peg.5674"/>
<dbReference type="Proteomes" id="UP000036367">
    <property type="component" value="Unassembled WGS sequence"/>
</dbReference>
<sequence>MARFSVCLQVVRRRPQNPAVIRLKMRFPAPLRWSVWAYQ</sequence>
<evidence type="ECO:0000313" key="1">
    <source>
        <dbReference type="EMBL" id="KLU02020.1"/>
    </source>
</evidence>
<organism evidence="1 2">
    <name type="scientific">Rhodopirellula islandica</name>
    <dbReference type="NCBI Taxonomy" id="595434"/>
    <lineage>
        <taxon>Bacteria</taxon>
        <taxon>Pseudomonadati</taxon>
        <taxon>Planctomycetota</taxon>
        <taxon>Planctomycetia</taxon>
        <taxon>Pirellulales</taxon>
        <taxon>Pirellulaceae</taxon>
        <taxon>Rhodopirellula</taxon>
    </lineage>
</organism>
<proteinExistence type="predicted"/>
<gene>
    <name evidence="1" type="ORF">RISK_005975</name>
</gene>
<dbReference type="EMBL" id="LECT01000047">
    <property type="protein sequence ID" value="KLU02020.1"/>
    <property type="molecule type" value="Genomic_DNA"/>
</dbReference>
<evidence type="ECO:0000313" key="2">
    <source>
        <dbReference type="Proteomes" id="UP000036367"/>
    </source>
</evidence>
<accession>A0A0J1B5C3</accession>
<protein>
    <submittedName>
        <fullName evidence="1">Uncharacterized protein</fullName>
    </submittedName>
</protein>
<dbReference type="AlphaFoldDB" id="A0A0J1B5C3"/>
<keyword evidence="2" id="KW-1185">Reference proteome</keyword>